<dbReference type="InterPro" id="IPR024652">
    <property type="entry name" value="Trichodiene_synth"/>
</dbReference>
<dbReference type="Pfam" id="PF06330">
    <property type="entry name" value="TRI5"/>
    <property type="match status" value="1"/>
</dbReference>
<evidence type="ECO:0000256" key="2">
    <source>
        <dbReference type="ARBA" id="ARBA00023239"/>
    </source>
</evidence>
<dbReference type="SUPFAM" id="SSF48576">
    <property type="entry name" value="Terpenoid synthases"/>
    <property type="match status" value="1"/>
</dbReference>
<comment type="similarity">
    <text evidence="1">Belongs to the trichodiene synthase family.</text>
</comment>
<dbReference type="EMBL" id="JACAZI010000002">
    <property type="protein sequence ID" value="KAF7368575.1"/>
    <property type="molecule type" value="Genomic_DNA"/>
</dbReference>
<evidence type="ECO:0000313" key="3">
    <source>
        <dbReference type="EMBL" id="KAF7368575.1"/>
    </source>
</evidence>
<dbReference type="AlphaFoldDB" id="A0A8H7DBQ4"/>
<name>A0A8H7DBQ4_9AGAR</name>
<protein>
    <submittedName>
        <fullName evidence="3">Longiborneol synthase</fullName>
    </submittedName>
</protein>
<organism evidence="3 4">
    <name type="scientific">Mycena venus</name>
    <dbReference type="NCBI Taxonomy" id="2733690"/>
    <lineage>
        <taxon>Eukaryota</taxon>
        <taxon>Fungi</taxon>
        <taxon>Dikarya</taxon>
        <taxon>Basidiomycota</taxon>
        <taxon>Agaricomycotina</taxon>
        <taxon>Agaricomycetes</taxon>
        <taxon>Agaricomycetidae</taxon>
        <taxon>Agaricales</taxon>
        <taxon>Marasmiineae</taxon>
        <taxon>Mycenaceae</taxon>
        <taxon>Mycena</taxon>
    </lineage>
</organism>
<dbReference type="Proteomes" id="UP000620124">
    <property type="component" value="Unassembled WGS sequence"/>
</dbReference>
<accession>A0A8H7DBQ4</accession>
<dbReference type="OrthoDB" id="2998174at2759"/>
<sequence>MNTSTRKNAQIGHLDAEDIKMLVESLLHLVSYKPSCDPQLTRDSIHTLENALRQEIVSWNADDGLDGDLFEFTTKRSAALSEFFYSRHTFEDKLVLALYTWEVFFFYIDDKGSKLCLEEYQRLLLLGRQPEDRAMARFQELLAKFYDIWDPVCANLMFSGALEFVNGNILERRENVCEMDVRALASPWPKYWRTKSGGAPGFSAGIFPKENHPDITKYIQALPDIDDYVGLVNDILSFYKEQSSGETSTYVHVRARTTLKHPREVLAEMVAEVGELHARISSVLEGYPAEFEAWMAFANGSIGLHLTLERYKLSEIGFPSL</sequence>
<proteinExistence type="inferred from homology"/>
<dbReference type="SFLD" id="SFLDS00005">
    <property type="entry name" value="Isoprenoid_Synthase_Type_I"/>
    <property type="match status" value="1"/>
</dbReference>
<evidence type="ECO:0000256" key="1">
    <source>
        <dbReference type="ARBA" id="ARBA00007946"/>
    </source>
</evidence>
<dbReference type="GO" id="GO:0016838">
    <property type="term" value="F:carbon-oxygen lyase activity, acting on phosphates"/>
    <property type="evidence" value="ECO:0007669"/>
    <property type="project" value="InterPro"/>
</dbReference>
<keyword evidence="4" id="KW-1185">Reference proteome</keyword>
<dbReference type="SFLD" id="SFLDG01021">
    <property type="entry name" value="Trichodiene_Synthase_Like"/>
    <property type="match status" value="1"/>
</dbReference>
<reference evidence="3" key="1">
    <citation type="submission" date="2020-05" db="EMBL/GenBank/DDBJ databases">
        <title>Mycena genomes resolve the evolution of fungal bioluminescence.</title>
        <authorList>
            <person name="Tsai I.J."/>
        </authorList>
    </citation>
    <scope>NUCLEOTIDE SEQUENCE</scope>
    <source>
        <strain evidence="3">CCC161011</strain>
    </source>
</reference>
<dbReference type="InterPro" id="IPR008949">
    <property type="entry name" value="Isoprenoid_synthase_dom_sf"/>
</dbReference>
<comment type="caution">
    <text evidence="3">The sequence shown here is derived from an EMBL/GenBank/DDBJ whole genome shotgun (WGS) entry which is preliminary data.</text>
</comment>
<keyword evidence="2" id="KW-0456">Lyase</keyword>
<gene>
    <name evidence="3" type="ORF">MVEN_00180900</name>
</gene>
<evidence type="ECO:0000313" key="4">
    <source>
        <dbReference type="Proteomes" id="UP000620124"/>
    </source>
</evidence>
<dbReference type="Gene3D" id="1.10.600.10">
    <property type="entry name" value="Farnesyl Diphosphate Synthase"/>
    <property type="match status" value="1"/>
</dbReference>